<comment type="similarity">
    <text evidence="1">Belongs to the CBP3 family.</text>
</comment>
<dbReference type="AlphaFoldDB" id="A0A3N4HR62"/>
<dbReference type="InterPro" id="IPR021150">
    <property type="entry name" value="Ubiq_cyt_c_chap"/>
</dbReference>
<dbReference type="PANTHER" id="PTHR12184:SF1">
    <property type="entry name" value="UBIQUINOL-CYTOCHROME-C REDUCTASE COMPLEX ASSEMBLY FACTOR 1"/>
    <property type="match status" value="1"/>
</dbReference>
<evidence type="ECO:0000259" key="2">
    <source>
        <dbReference type="Pfam" id="PF03981"/>
    </source>
</evidence>
<dbReference type="GO" id="GO:0034551">
    <property type="term" value="P:mitochondrial respiratory chain complex III assembly"/>
    <property type="evidence" value="ECO:0007669"/>
    <property type="project" value="TreeGrafter"/>
</dbReference>
<dbReference type="Proteomes" id="UP000275078">
    <property type="component" value="Unassembled WGS sequence"/>
</dbReference>
<keyword evidence="4" id="KW-1185">Reference proteome</keyword>
<feature type="domain" description="Ubiquinol-cytochrome c chaperone" evidence="2">
    <location>
        <begin position="274"/>
        <end position="410"/>
    </location>
</feature>
<dbReference type="EMBL" id="ML119787">
    <property type="protein sequence ID" value="RPA74541.1"/>
    <property type="molecule type" value="Genomic_DNA"/>
</dbReference>
<gene>
    <name evidence="3" type="ORF">BJ508DRAFT_230692</name>
</gene>
<dbReference type="GO" id="GO:0005739">
    <property type="term" value="C:mitochondrion"/>
    <property type="evidence" value="ECO:0007669"/>
    <property type="project" value="TreeGrafter"/>
</dbReference>
<proteinExistence type="inferred from homology"/>
<name>A0A3N4HR62_ASCIM</name>
<dbReference type="Pfam" id="PF03981">
    <property type="entry name" value="Ubiq_cyt_C_chap"/>
    <property type="match status" value="1"/>
</dbReference>
<evidence type="ECO:0000313" key="3">
    <source>
        <dbReference type="EMBL" id="RPA74541.1"/>
    </source>
</evidence>
<evidence type="ECO:0000313" key="4">
    <source>
        <dbReference type="Proteomes" id="UP000275078"/>
    </source>
</evidence>
<dbReference type="InterPro" id="IPR007129">
    <property type="entry name" value="Ubiqinol_cyt_c_chaperone_CPB3"/>
</dbReference>
<accession>A0A3N4HR62</accession>
<sequence>MHRISSKSASRCKRIWRSSSTAVALASSAALSGPMPRQANPNFIFLTSLRCNIFCSRAEGHLSNRHCLQGPQRITTTQFHGRFSTQVVLHSQATLHPTLHHNRAEQHSLPPTMSLAIHRRLLTSQSRHLLRSLSTTQVFHQTPTPEVPQQKPALLPSQNSIFRKAAGTIRQALPGTTETYVAYNITKQLYLECAKQGDYGVIDLAIKASGKDKKKVGKSIQGTGMGASMSDLPLVALGEEDKVAFWYHGMSYLYGLESSQMKSFEDDANGMAVCKREKTFNSWAQVTLLHIWMLCARFRTFPREKSKVWQHHLVDHFFFDAEEKMVKGFDMTNGSLRTRYLKDMFVQYRGMVAALDEGLFKDDPTLASAIWRNVFDASENVDLEHLTAVVSYVRRCLHGLDKVSDDTVEKGLIYFGNPADEIKTVQEPSKRLNLTE</sequence>
<dbReference type="STRING" id="1160509.A0A3N4HR62"/>
<evidence type="ECO:0000256" key="1">
    <source>
        <dbReference type="ARBA" id="ARBA00006407"/>
    </source>
</evidence>
<organism evidence="3 4">
    <name type="scientific">Ascobolus immersus RN42</name>
    <dbReference type="NCBI Taxonomy" id="1160509"/>
    <lineage>
        <taxon>Eukaryota</taxon>
        <taxon>Fungi</taxon>
        <taxon>Dikarya</taxon>
        <taxon>Ascomycota</taxon>
        <taxon>Pezizomycotina</taxon>
        <taxon>Pezizomycetes</taxon>
        <taxon>Pezizales</taxon>
        <taxon>Ascobolaceae</taxon>
        <taxon>Ascobolus</taxon>
    </lineage>
</organism>
<dbReference type="PANTHER" id="PTHR12184">
    <property type="entry name" value="UBIQUINOL-CYTOCHROME C REDUCTASE COMPLEX ASSEMBLY FACTOR 1 FAMILY MEMBER"/>
    <property type="match status" value="1"/>
</dbReference>
<protein>
    <recommendedName>
        <fullName evidence="2">Ubiquinol-cytochrome c chaperone domain-containing protein</fullName>
    </recommendedName>
</protein>
<dbReference type="OrthoDB" id="10253878at2759"/>
<reference evidence="3 4" key="1">
    <citation type="journal article" date="2018" name="Nat. Ecol. Evol.">
        <title>Pezizomycetes genomes reveal the molecular basis of ectomycorrhizal truffle lifestyle.</title>
        <authorList>
            <person name="Murat C."/>
            <person name="Payen T."/>
            <person name="Noel B."/>
            <person name="Kuo A."/>
            <person name="Morin E."/>
            <person name="Chen J."/>
            <person name="Kohler A."/>
            <person name="Krizsan K."/>
            <person name="Balestrini R."/>
            <person name="Da Silva C."/>
            <person name="Montanini B."/>
            <person name="Hainaut M."/>
            <person name="Levati E."/>
            <person name="Barry K.W."/>
            <person name="Belfiori B."/>
            <person name="Cichocki N."/>
            <person name="Clum A."/>
            <person name="Dockter R.B."/>
            <person name="Fauchery L."/>
            <person name="Guy J."/>
            <person name="Iotti M."/>
            <person name="Le Tacon F."/>
            <person name="Lindquist E.A."/>
            <person name="Lipzen A."/>
            <person name="Malagnac F."/>
            <person name="Mello A."/>
            <person name="Molinier V."/>
            <person name="Miyauchi S."/>
            <person name="Poulain J."/>
            <person name="Riccioni C."/>
            <person name="Rubini A."/>
            <person name="Sitrit Y."/>
            <person name="Splivallo R."/>
            <person name="Traeger S."/>
            <person name="Wang M."/>
            <person name="Zifcakova L."/>
            <person name="Wipf D."/>
            <person name="Zambonelli A."/>
            <person name="Paolocci F."/>
            <person name="Nowrousian M."/>
            <person name="Ottonello S."/>
            <person name="Baldrian P."/>
            <person name="Spatafora J.W."/>
            <person name="Henrissat B."/>
            <person name="Nagy L.G."/>
            <person name="Aury J.M."/>
            <person name="Wincker P."/>
            <person name="Grigoriev I.V."/>
            <person name="Bonfante P."/>
            <person name="Martin F.M."/>
        </authorList>
    </citation>
    <scope>NUCLEOTIDE SEQUENCE [LARGE SCALE GENOMIC DNA]</scope>
    <source>
        <strain evidence="3 4">RN42</strain>
    </source>
</reference>